<dbReference type="Gene3D" id="2.30.29.170">
    <property type="match status" value="2"/>
</dbReference>
<evidence type="ECO:0000256" key="7">
    <source>
        <dbReference type="ARBA" id="ARBA00023273"/>
    </source>
</evidence>
<keyword evidence="2" id="KW-0963">Cytoplasm</keyword>
<dbReference type="GO" id="GO:0072686">
    <property type="term" value="C:mitotic spindle"/>
    <property type="evidence" value="ECO:0007669"/>
    <property type="project" value="TreeGrafter"/>
</dbReference>
<dbReference type="GO" id="GO:0007052">
    <property type="term" value="P:mitotic spindle organization"/>
    <property type="evidence" value="ECO:0007669"/>
    <property type="project" value="TreeGrafter"/>
</dbReference>
<keyword evidence="11" id="KW-1185">Reference proteome</keyword>
<accession>A0A8S9YD58</accession>
<reference evidence="10" key="1">
    <citation type="submission" date="2019-07" db="EMBL/GenBank/DDBJ databases">
        <title>Annotation for the trematode Paragonimus miyazaki's.</title>
        <authorList>
            <person name="Choi Y.-J."/>
        </authorList>
    </citation>
    <scope>NUCLEOTIDE SEQUENCE</scope>
    <source>
        <strain evidence="10">Japan</strain>
    </source>
</reference>
<dbReference type="GO" id="GO:0000281">
    <property type="term" value="P:mitotic cytokinesis"/>
    <property type="evidence" value="ECO:0007669"/>
    <property type="project" value="TreeGrafter"/>
</dbReference>
<dbReference type="Pfam" id="PF06565">
    <property type="entry name" value="DM10_dom"/>
    <property type="match status" value="2"/>
</dbReference>
<name>A0A8S9YD58_9TREM</name>
<evidence type="ECO:0000256" key="5">
    <source>
        <dbReference type="ARBA" id="ARBA00023069"/>
    </source>
</evidence>
<evidence type="ECO:0008006" key="12">
    <source>
        <dbReference type="Google" id="ProtNLM"/>
    </source>
</evidence>
<dbReference type="Gene3D" id="1.10.238.10">
    <property type="entry name" value="EF-hand"/>
    <property type="match status" value="1"/>
</dbReference>
<keyword evidence="4" id="KW-0282">Flagellum</keyword>
<feature type="domain" description="DM10" evidence="9">
    <location>
        <begin position="162"/>
        <end position="266"/>
    </location>
</feature>
<organism evidence="10 11">
    <name type="scientific">Paragonimus skrjabini miyazakii</name>
    <dbReference type="NCBI Taxonomy" id="59628"/>
    <lineage>
        <taxon>Eukaryota</taxon>
        <taxon>Metazoa</taxon>
        <taxon>Spiralia</taxon>
        <taxon>Lophotrochozoa</taxon>
        <taxon>Platyhelminthes</taxon>
        <taxon>Trematoda</taxon>
        <taxon>Digenea</taxon>
        <taxon>Plagiorchiida</taxon>
        <taxon>Troglotremata</taxon>
        <taxon>Troglotrematidae</taxon>
        <taxon>Paragonimus</taxon>
    </lineage>
</organism>
<dbReference type="GO" id="GO:0060285">
    <property type="term" value="P:cilium-dependent cell motility"/>
    <property type="evidence" value="ECO:0007669"/>
    <property type="project" value="TreeGrafter"/>
</dbReference>
<keyword evidence="3" id="KW-0677">Repeat</keyword>
<dbReference type="OrthoDB" id="10255210at2759"/>
<comment type="subcellular location">
    <subcellularLocation>
        <location evidence="1">Cytoplasm</location>
        <location evidence="1">Cytoskeleton</location>
        <location evidence="1">Flagellum axoneme</location>
    </subcellularLocation>
</comment>
<dbReference type="PROSITE" id="PS50222">
    <property type="entry name" value="EF_HAND_2"/>
    <property type="match status" value="1"/>
</dbReference>
<sequence length="395" mass="45940">MFGECRKFIIHYYLADDTLEVREVHQVNDGRDPFPLLIRRGRIPKDRDNVPPTFPSVVMELTENEIKEYFSPRDFRIGQTVTILGRKFLIYDCDSFTKAWYYQNFGLTDFKPVDVTVKPPEIAKKEIPPYNGFGSLEDSLASTKSFLPKAPRADFAKQVDYATKMLRYEARLDSSRPGDACRRFILSYRLCDDMISIYETPLRNSGFPGGTFLRRARIAKPGSSVDNPVYYGPADFSLGSKIDVFGSRFIITDADAFVIKFLEANRDQFSDELIQCWRARLTEKEEQDRAHQSVKQKHVKGGPVEVRRHEGDMLDMMHELKTQLKKMAITDKTRLDEMFLRYNKDRLGFIDIENLKDMCRKMQLPPDEDVLNALLDEYGTEGRMSLQQFRKFFEL</sequence>
<dbReference type="PANTHER" id="PTHR12086:SF9">
    <property type="entry name" value="EF-HAND DOMAIN-CONTAINING PROTEIN 1"/>
    <property type="match status" value="1"/>
</dbReference>
<dbReference type="InterPro" id="IPR011992">
    <property type="entry name" value="EF-hand-dom_pair"/>
</dbReference>
<gene>
    <name evidence="10" type="ORF">EG68_07720</name>
</gene>
<dbReference type="InterPro" id="IPR006602">
    <property type="entry name" value="DM10_dom"/>
</dbReference>
<evidence type="ECO:0000256" key="3">
    <source>
        <dbReference type="ARBA" id="ARBA00022737"/>
    </source>
</evidence>
<evidence type="ECO:0000259" key="9">
    <source>
        <dbReference type="PROSITE" id="PS51336"/>
    </source>
</evidence>
<dbReference type="SMART" id="SM00676">
    <property type="entry name" value="DM10"/>
    <property type="match status" value="2"/>
</dbReference>
<dbReference type="FunFam" id="2.30.29.170:FF:000001">
    <property type="entry name" value="EF-hand domain containing 1"/>
    <property type="match status" value="1"/>
</dbReference>
<evidence type="ECO:0000256" key="1">
    <source>
        <dbReference type="ARBA" id="ARBA00004611"/>
    </source>
</evidence>
<keyword evidence="7" id="KW-0966">Cell projection</keyword>
<dbReference type="InterPro" id="IPR002048">
    <property type="entry name" value="EF_hand_dom"/>
</dbReference>
<dbReference type="GO" id="GO:0043014">
    <property type="term" value="F:alpha-tubulin binding"/>
    <property type="evidence" value="ECO:0007669"/>
    <property type="project" value="TreeGrafter"/>
</dbReference>
<feature type="domain" description="DM10" evidence="9">
    <location>
        <begin position="1"/>
        <end position="105"/>
    </location>
</feature>
<evidence type="ECO:0000256" key="4">
    <source>
        <dbReference type="ARBA" id="ARBA00022846"/>
    </source>
</evidence>
<keyword evidence="6" id="KW-0206">Cytoskeleton</keyword>
<dbReference type="GO" id="GO:0005930">
    <property type="term" value="C:axoneme"/>
    <property type="evidence" value="ECO:0007669"/>
    <property type="project" value="TreeGrafter"/>
</dbReference>
<evidence type="ECO:0000259" key="8">
    <source>
        <dbReference type="PROSITE" id="PS50222"/>
    </source>
</evidence>
<dbReference type="EMBL" id="JTDE01021910">
    <property type="protein sequence ID" value="KAF7232307.1"/>
    <property type="molecule type" value="Genomic_DNA"/>
</dbReference>
<evidence type="ECO:0000256" key="2">
    <source>
        <dbReference type="ARBA" id="ARBA00022490"/>
    </source>
</evidence>
<dbReference type="PANTHER" id="PTHR12086">
    <property type="entry name" value="EF-HAND DOMAIN C-TERMINAL CONTAINING PROTEIN"/>
    <property type="match status" value="1"/>
</dbReference>
<dbReference type="PROSITE" id="PS51336">
    <property type="entry name" value="DM10"/>
    <property type="match status" value="2"/>
</dbReference>
<feature type="domain" description="EF-hand" evidence="8">
    <location>
        <begin position="330"/>
        <end position="365"/>
    </location>
</feature>
<dbReference type="AlphaFoldDB" id="A0A8S9YD58"/>
<evidence type="ECO:0000256" key="6">
    <source>
        <dbReference type="ARBA" id="ARBA00023212"/>
    </source>
</evidence>
<dbReference type="FunFam" id="2.30.29.170:FF:000002">
    <property type="entry name" value="EF-hand domain (C-terminal) containing 1"/>
    <property type="match status" value="1"/>
</dbReference>
<proteinExistence type="predicted"/>
<dbReference type="InterPro" id="IPR040193">
    <property type="entry name" value="EFHC1/EFHC2/EFHB"/>
</dbReference>
<dbReference type="SUPFAM" id="SSF47473">
    <property type="entry name" value="EF-hand"/>
    <property type="match status" value="1"/>
</dbReference>
<evidence type="ECO:0000313" key="11">
    <source>
        <dbReference type="Proteomes" id="UP000822476"/>
    </source>
</evidence>
<comment type="caution">
    <text evidence="10">The sequence shown here is derived from an EMBL/GenBank/DDBJ whole genome shotgun (WGS) entry which is preliminary data.</text>
</comment>
<keyword evidence="5" id="KW-0969">Cilium</keyword>
<dbReference type="GO" id="GO:0005509">
    <property type="term" value="F:calcium ion binding"/>
    <property type="evidence" value="ECO:0007669"/>
    <property type="project" value="InterPro"/>
</dbReference>
<protein>
    <recommendedName>
        <fullName evidence="12">EF-hand domain-containing protein 1</fullName>
    </recommendedName>
</protein>
<dbReference type="Proteomes" id="UP000822476">
    <property type="component" value="Unassembled WGS sequence"/>
</dbReference>
<evidence type="ECO:0000313" key="10">
    <source>
        <dbReference type="EMBL" id="KAF7232307.1"/>
    </source>
</evidence>